<proteinExistence type="predicted"/>
<keyword evidence="2" id="KW-1185">Reference proteome</keyword>
<accession>A0ACD1H5E6</accession>
<evidence type="ECO:0000313" key="1">
    <source>
        <dbReference type="EMBL" id="RAH68741.1"/>
    </source>
</evidence>
<organism evidence="1 2">
    <name type="scientific">Aspergillus aculeatinus CBS 121060</name>
    <dbReference type="NCBI Taxonomy" id="1448322"/>
    <lineage>
        <taxon>Eukaryota</taxon>
        <taxon>Fungi</taxon>
        <taxon>Dikarya</taxon>
        <taxon>Ascomycota</taxon>
        <taxon>Pezizomycotina</taxon>
        <taxon>Eurotiomycetes</taxon>
        <taxon>Eurotiomycetidae</taxon>
        <taxon>Eurotiales</taxon>
        <taxon>Aspergillaceae</taxon>
        <taxon>Aspergillus</taxon>
        <taxon>Aspergillus subgen. Circumdati</taxon>
    </lineage>
</organism>
<gene>
    <name evidence="1" type="ORF">BO66DRAFT_352319</name>
</gene>
<reference evidence="1" key="1">
    <citation type="submission" date="2018-02" db="EMBL/GenBank/DDBJ databases">
        <title>The genomes of Aspergillus section Nigri reveals drivers in fungal speciation.</title>
        <authorList>
            <consortium name="DOE Joint Genome Institute"/>
            <person name="Vesth T.C."/>
            <person name="Nybo J."/>
            <person name="Theobald S."/>
            <person name="Brandl J."/>
            <person name="Frisvad J.C."/>
            <person name="Nielsen K.F."/>
            <person name="Lyhne E.K."/>
            <person name="Kogle M.E."/>
            <person name="Kuo A."/>
            <person name="Riley R."/>
            <person name="Clum A."/>
            <person name="Nolan M."/>
            <person name="Lipzen A."/>
            <person name="Salamov A."/>
            <person name="Henrissat B."/>
            <person name="Wiebenga A."/>
            <person name="De vries R.P."/>
            <person name="Grigoriev I.V."/>
            <person name="Mortensen U.H."/>
            <person name="Andersen M.R."/>
            <person name="Baker S.E."/>
        </authorList>
    </citation>
    <scope>NUCLEOTIDE SEQUENCE</scope>
    <source>
        <strain evidence="1">CBS 121060</strain>
    </source>
</reference>
<dbReference type="EMBL" id="KZ824964">
    <property type="protein sequence ID" value="RAH68741.1"/>
    <property type="molecule type" value="Genomic_DNA"/>
</dbReference>
<dbReference type="Proteomes" id="UP000249661">
    <property type="component" value="Unassembled WGS sequence"/>
</dbReference>
<evidence type="ECO:0000313" key="2">
    <source>
        <dbReference type="Proteomes" id="UP000249661"/>
    </source>
</evidence>
<sequence>MDRLDTSPTGEEKGRPKGDQYTYEEAEKDPNLHKGTASEEGDTDGVFIYSAEEERRVKRKIDLILLPLLCMCYVFSFLDKTLLNYSSIFGIKTALHLTGSDYSWLGSAFYLGYIVGALMWAKLVQRWPQHVGKFISGAVTVWACITLLTPLCYNFVGILIVRLFLGLVESIIGPVFVIVTSKWWTRSEQAFRTAFWLGGTPIGNFCGGLISYGLGSMHPSFPTWKLFFVFFGALGLAYAVVLSLLMPDTQANARWLTPKERRISADRVRANHTGNSNTNEWKWPQFWEALRDPQTTMFFVTAVGNTMPSTFASMFSSQIVSGFGFSTLETTIVSTCPAAVIQLSTFLVFSYIASHRPNIRLGLSMLVSVPPLIGASLLHALPLENRAGRLAGYYLTYTHTMSFTLNTSLMASNYAGNTKKATANGVIFAGWAAGLVAGPQFFLDSQAPVYELAFRMLMGTYALMIIVPCFQLAWYNYENRRREQLSTGRHHPGQAGGEDEDDDRTDFEQWETFRYVM</sequence>
<name>A0ACD1H5E6_9EURO</name>
<protein>
    <submittedName>
        <fullName evidence="1">MFS general substrate transporter</fullName>
    </submittedName>
</protein>